<dbReference type="InterPro" id="IPR050268">
    <property type="entry name" value="NADH-dep_flavin_reductase"/>
</dbReference>
<protein>
    <recommendedName>
        <fullName evidence="2">Flavin reductase like domain-containing protein</fullName>
    </recommendedName>
</protein>
<dbReference type="GO" id="GO:0042602">
    <property type="term" value="F:riboflavin reductase (NADPH) activity"/>
    <property type="evidence" value="ECO:0007669"/>
    <property type="project" value="TreeGrafter"/>
</dbReference>
<sequence length="170" mass="18095">MTLRPTDRPVVTAAEFRAALSSMGSSVSVVTGRRGDERVGRTVTAVMSLSATPPSVLISIDIVSRLADFIAKTRQFSLAMLASDQAEIADAFAGKVPAESRFSLGRWTEWPSGMPLLDGAMTVIDCEVIGSIETGTHVLFAGAIVEAETHAGRAPLIWQRHGYHALQGVD</sequence>
<comment type="caution">
    <text evidence="3">The sequence shown here is derived from an EMBL/GenBank/DDBJ whole genome shotgun (WGS) entry which is preliminary data.</text>
</comment>
<keyword evidence="4" id="KW-1185">Reference proteome</keyword>
<dbReference type="Proteomes" id="UP000033514">
    <property type="component" value="Unassembled WGS sequence"/>
</dbReference>
<proteinExistence type="predicted"/>
<dbReference type="EMBL" id="LAJG01000005">
    <property type="protein sequence ID" value="KKB81347.1"/>
    <property type="molecule type" value="Genomic_DNA"/>
</dbReference>
<organism evidence="3 4">
    <name type="scientific">Devosia soli</name>
    <dbReference type="NCBI Taxonomy" id="361041"/>
    <lineage>
        <taxon>Bacteria</taxon>
        <taxon>Pseudomonadati</taxon>
        <taxon>Pseudomonadota</taxon>
        <taxon>Alphaproteobacteria</taxon>
        <taxon>Hyphomicrobiales</taxon>
        <taxon>Devosiaceae</taxon>
        <taxon>Devosia</taxon>
    </lineage>
</organism>
<evidence type="ECO:0000259" key="2">
    <source>
        <dbReference type="SMART" id="SM00903"/>
    </source>
</evidence>
<evidence type="ECO:0000256" key="1">
    <source>
        <dbReference type="ARBA" id="ARBA00023002"/>
    </source>
</evidence>
<evidence type="ECO:0000313" key="4">
    <source>
        <dbReference type="Proteomes" id="UP000033514"/>
    </source>
</evidence>
<dbReference type="STRING" id="361041.VW35_03630"/>
<dbReference type="PANTHER" id="PTHR30466:SF1">
    <property type="entry name" value="FMN REDUCTASE (NADH) RUTF"/>
    <property type="match status" value="1"/>
</dbReference>
<dbReference type="Gene3D" id="2.30.110.10">
    <property type="entry name" value="Electron Transport, Fmn-binding Protein, Chain A"/>
    <property type="match status" value="1"/>
</dbReference>
<reference evidence="3 4" key="1">
    <citation type="submission" date="2015-03" db="EMBL/GenBank/DDBJ databases">
        <authorList>
            <person name="Hassan Y.I."/>
            <person name="Lepp D."/>
            <person name="Zhou T."/>
        </authorList>
    </citation>
    <scope>NUCLEOTIDE SEQUENCE [LARGE SCALE GENOMIC DNA]</scope>
    <source>
        <strain evidence="3 4">GH2-10</strain>
    </source>
</reference>
<gene>
    <name evidence="3" type="ORF">VW35_03630</name>
</gene>
<dbReference type="PANTHER" id="PTHR30466">
    <property type="entry name" value="FLAVIN REDUCTASE"/>
    <property type="match status" value="1"/>
</dbReference>
<dbReference type="GO" id="GO:0010181">
    <property type="term" value="F:FMN binding"/>
    <property type="evidence" value="ECO:0007669"/>
    <property type="project" value="InterPro"/>
</dbReference>
<dbReference type="SMART" id="SM00903">
    <property type="entry name" value="Flavin_Reduct"/>
    <property type="match status" value="1"/>
</dbReference>
<dbReference type="PATRIC" id="fig|361041.3.peg.4126"/>
<dbReference type="SUPFAM" id="SSF50475">
    <property type="entry name" value="FMN-binding split barrel"/>
    <property type="match status" value="1"/>
</dbReference>
<dbReference type="InterPro" id="IPR002563">
    <property type="entry name" value="Flavin_Rdtase-like_dom"/>
</dbReference>
<name>A0A0F5LID5_9HYPH</name>
<evidence type="ECO:0000313" key="3">
    <source>
        <dbReference type="EMBL" id="KKB81347.1"/>
    </source>
</evidence>
<feature type="domain" description="Flavin reductase like" evidence="2">
    <location>
        <begin position="20"/>
        <end position="165"/>
    </location>
</feature>
<keyword evidence="1" id="KW-0560">Oxidoreductase</keyword>
<dbReference type="InterPro" id="IPR012349">
    <property type="entry name" value="Split_barrel_FMN-bd"/>
</dbReference>
<dbReference type="Pfam" id="PF01613">
    <property type="entry name" value="Flavin_Reduct"/>
    <property type="match status" value="1"/>
</dbReference>
<dbReference type="AlphaFoldDB" id="A0A0F5LID5"/>
<accession>A0A0F5LID5</accession>